<proteinExistence type="predicted"/>
<accession>A0A109HEH4</accession>
<comment type="caution">
    <text evidence="1">The sequence shown here is derived from an EMBL/GenBank/DDBJ whole genome shotgun (WGS) entry which is preliminary data.</text>
</comment>
<protein>
    <submittedName>
        <fullName evidence="1">Uncharacterized protein</fullName>
    </submittedName>
</protein>
<evidence type="ECO:0000313" key="2">
    <source>
        <dbReference type="Proteomes" id="UP000055854"/>
    </source>
</evidence>
<dbReference type="AlphaFoldDB" id="A0A109HEH4"/>
<dbReference type="EMBL" id="LNTA01000371">
    <property type="protein sequence ID" value="KWV10705.1"/>
    <property type="molecule type" value="Genomic_DNA"/>
</dbReference>
<sequence length="76" mass="7649">MLRVPFLTGGGALADIEAARFCPRGATFHGFAAAGLTDGPPQPGCQRINSRVAGVDGAAVMPRASLPGLVAGHGHR</sequence>
<gene>
    <name evidence="1" type="ORF">ATB53_07130</name>
</gene>
<reference evidence="1 2" key="1">
    <citation type="submission" date="2015-11" db="EMBL/GenBank/DDBJ databases">
        <title>Long Read and Single Molecule DNA Sequencing Simplifies Genome Assembly and TAL Effector Gene Analysis of Xanthomonas translucens.</title>
        <authorList>
            <person name="Peng Z."/>
            <person name="Hu Y."/>
            <person name="Xie J."/>
            <person name="Potnis N."/>
            <person name="Akhunova A."/>
            <person name="Jones J."/>
            <person name="Liu Z."/>
            <person name="White F."/>
            <person name="Liu S."/>
        </authorList>
    </citation>
    <scope>NUCLEOTIDE SEQUENCE [LARGE SCALE GENOMIC DNA]</scope>
    <source>
        <strain evidence="1 2">B1</strain>
    </source>
</reference>
<organism evidence="1 2">
    <name type="scientific">Xanthomonas campestris pv. translucens</name>
    <dbReference type="NCBI Taxonomy" id="343"/>
    <lineage>
        <taxon>Bacteria</taxon>
        <taxon>Pseudomonadati</taxon>
        <taxon>Pseudomonadota</taxon>
        <taxon>Gammaproteobacteria</taxon>
        <taxon>Lysobacterales</taxon>
        <taxon>Lysobacteraceae</taxon>
        <taxon>Xanthomonas</taxon>
        <taxon>Xanthomonas translucens group</taxon>
    </lineage>
</organism>
<evidence type="ECO:0000313" key="1">
    <source>
        <dbReference type="EMBL" id="KWV10705.1"/>
    </source>
</evidence>
<dbReference type="Proteomes" id="UP000055854">
    <property type="component" value="Unassembled WGS sequence"/>
</dbReference>
<name>A0A109HEH4_XANCT</name>